<dbReference type="AlphaFoldDB" id="A0A7R9IG57"/>
<dbReference type="InterPro" id="IPR043504">
    <property type="entry name" value="Peptidase_S1_PA_chymotrypsin"/>
</dbReference>
<protein>
    <recommendedName>
        <fullName evidence="13">CLIP domain-containing serine protease</fullName>
    </recommendedName>
</protein>
<dbReference type="Pfam" id="PF12032">
    <property type="entry name" value="CLIP"/>
    <property type="match status" value="1"/>
</dbReference>
<dbReference type="InterPro" id="IPR018114">
    <property type="entry name" value="TRYPSIN_HIS"/>
</dbReference>
<reference evidence="12" key="1">
    <citation type="submission" date="2020-11" db="EMBL/GenBank/DDBJ databases">
        <authorList>
            <person name="Tran Van P."/>
        </authorList>
    </citation>
    <scope>NUCLEOTIDE SEQUENCE</scope>
</reference>
<dbReference type="EMBL" id="OE001923">
    <property type="protein sequence ID" value="CAD7457821.1"/>
    <property type="molecule type" value="Genomic_DNA"/>
</dbReference>
<evidence type="ECO:0008006" key="13">
    <source>
        <dbReference type="Google" id="ProtNLM"/>
    </source>
</evidence>
<dbReference type="PROSITE" id="PS51888">
    <property type="entry name" value="CLIP"/>
    <property type="match status" value="1"/>
</dbReference>
<evidence type="ECO:0000256" key="4">
    <source>
        <dbReference type="ARBA" id="ARBA00022825"/>
    </source>
</evidence>
<name>A0A7R9IG57_9NEOP</name>
<feature type="domain" description="Clip" evidence="11">
    <location>
        <begin position="212"/>
        <end position="266"/>
    </location>
</feature>
<evidence type="ECO:0000256" key="5">
    <source>
        <dbReference type="ARBA" id="ARBA00023145"/>
    </source>
</evidence>
<evidence type="ECO:0000256" key="6">
    <source>
        <dbReference type="ARBA" id="ARBA00023157"/>
    </source>
</evidence>
<organism evidence="12">
    <name type="scientific">Timema tahoe</name>
    <dbReference type="NCBI Taxonomy" id="61484"/>
    <lineage>
        <taxon>Eukaryota</taxon>
        <taxon>Metazoa</taxon>
        <taxon>Ecdysozoa</taxon>
        <taxon>Arthropoda</taxon>
        <taxon>Hexapoda</taxon>
        <taxon>Insecta</taxon>
        <taxon>Pterygota</taxon>
        <taxon>Neoptera</taxon>
        <taxon>Polyneoptera</taxon>
        <taxon>Phasmatodea</taxon>
        <taxon>Timematodea</taxon>
        <taxon>Timematoidea</taxon>
        <taxon>Timematidae</taxon>
        <taxon>Timema</taxon>
    </lineage>
</organism>
<evidence type="ECO:0000256" key="8">
    <source>
        <dbReference type="ARBA" id="ARBA00024195"/>
    </source>
</evidence>
<keyword evidence="5" id="KW-0865">Zymogen</keyword>
<dbReference type="PROSITE" id="PS50240">
    <property type="entry name" value="TRYPSIN_DOM"/>
    <property type="match status" value="1"/>
</dbReference>
<dbReference type="FunFam" id="3.30.1640.30:FF:000001">
    <property type="entry name" value="Serine protease 7"/>
    <property type="match status" value="1"/>
</dbReference>
<gene>
    <name evidence="12" type="ORF">TTEB3V08_LOCUS5811</name>
</gene>
<dbReference type="FunFam" id="2.40.10.10:FF:000028">
    <property type="entry name" value="Serine protease easter"/>
    <property type="match status" value="1"/>
</dbReference>
<evidence type="ECO:0000259" key="11">
    <source>
        <dbReference type="PROSITE" id="PS51888"/>
    </source>
</evidence>
<keyword evidence="7" id="KW-0325">Glycoprotein</keyword>
<dbReference type="InterPro" id="IPR022700">
    <property type="entry name" value="CLIP"/>
</dbReference>
<comment type="similarity">
    <text evidence="8">Belongs to the peptidase S1 family. CLIP subfamily.</text>
</comment>
<keyword evidence="4 9" id="KW-0720">Serine protease</keyword>
<evidence type="ECO:0000256" key="9">
    <source>
        <dbReference type="RuleBase" id="RU363034"/>
    </source>
</evidence>
<dbReference type="SUPFAM" id="SSF50494">
    <property type="entry name" value="Trypsin-like serine proteases"/>
    <property type="match status" value="1"/>
</dbReference>
<evidence type="ECO:0000256" key="7">
    <source>
        <dbReference type="ARBA" id="ARBA00023180"/>
    </source>
</evidence>
<dbReference type="Gene3D" id="2.40.10.10">
    <property type="entry name" value="Trypsin-like serine proteases"/>
    <property type="match status" value="2"/>
</dbReference>
<evidence type="ECO:0000256" key="1">
    <source>
        <dbReference type="ARBA" id="ARBA00022670"/>
    </source>
</evidence>
<dbReference type="InterPro" id="IPR001254">
    <property type="entry name" value="Trypsin_dom"/>
</dbReference>
<feature type="domain" description="Peptidase S1" evidence="10">
    <location>
        <begin position="316"/>
        <end position="574"/>
    </location>
</feature>
<dbReference type="PANTHER" id="PTHR24256">
    <property type="entry name" value="TRYPTASE-RELATED"/>
    <property type="match status" value="1"/>
</dbReference>
<evidence type="ECO:0000256" key="3">
    <source>
        <dbReference type="ARBA" id="ARBA00022801"/>
    </source>
</evidence>
<dbReference type="Pfam" id="PF00089">
    <property type="entry name" value="Trypsin"/>
    <property type="match status" value="1"/>
</dbReference>
<keyword evidence="2" id="KW-0732">Signal</keyword>
<dbReference type="GO" id="GO:0004252">
    <property type="term" value="F:serine-type endopeptidase activity"/>
    <property type="evidence" value="ECO:0007669"/>
    <property type="project" value="InterPro"/>
</dbReference>
<dbReference type="PROSITE" id="PS00134">
    <property type="entry name" value="TRYPSIN_HIS"/>
    <property type="match status" value="1"/>
</dbReference>
<proteinExistence type="inferred from homology"/>
<keyword evidence="1 9" id="KW-0645">Protease</keyword>
<dbReference type="InterPro" id="IPR051487">
    <property type="entry name" value="Ser/Thr_Proteases_Immune/Dev"/>
</dbReference>
<accession>A0A7R9IG57</accession>
<dbReference type="SMART" id="SM00680">
    <property type="entry name" value="CLIP"/>
    <property type="match status" value="1"/>
</dbReference>
<dbReference type="InterPro" id="IPR033116">
    <property type="entry name" value="TRYPSIN_SER"/>
</dbReference>
<dbReference type="GO" id="GO:0006508">
    <property type="term" value="P:proteolysis"/>
    <property type="evidence" value="ECO:0007669"/>
    <property type="project" value="UniProtKB-KW"/>
</dbReference>
<dbReference type="PROSITE" id="PS00135">
    <property type="entry name" value="TRYPSIN_SER"/>
    <property type="match status" value="1"/>
</dbReference>
<dbReference type="PRINTS" id="PR00722">
    <property type="entry name" value="CHYMOTRYPSIN"/>
</dbReference>
<dbReference type="InterPro" id="IPR038565">
    <property type="entry name" value="CLIP_sf"/>
</dbReference>
<dbReference type="SMART" id="SM00020">
    <property type="entry name" value="Tryp_SPc"/>
    <property type="match status" value="1"/>
</dbReference>
<dbReference type="InterPro" id="IPR009003">
    <property type="entry name" value="Peptidase_S1_PA"/>
</dbReference>
<evidence type="ECO:0000313" key="12">
    <source>
        <dbReference type="EMBL" id="CAD7457821.1"/>
    </source>
</evidence>
<keyword evidence="6" id="KW-1015">Disulfide bond</keyword>
<keyword evidence="3 9" id="KW-0378">Hydrolase</keyword>
<dbReference type="CDD" id="cd00190">
    <property type="entry name" value="Tryp_SPc"/>
    <property type="match status" value="1"/>
</dbReference>
<dbReference type="InterPro" id="IPR001314">
    <property type="entry name" value="Peptidase_S1A"/>
</dbReference>
<dbReference type="FunFam" id="2.40.10.10:FF:000002">
    <property type="entry name" value="Transmembrane protease serine"/>
    <property type="match status" value="1"/>
</dbReference>
<evidence type="ECO:0000259" key="10">
    <source>
        <dbReference type="PROSITE" id="PS50240"/>
    </source>
</evidence>
<evidence type="ECO:0000256" key="2">
    <source>
        <dbReference type="ARBA" id="ARBA00022729"/>
    </source>
</evidence>
<sequence>MKPVNRKTAEYHRGQKRDSCGLEAYREIRRDEYNPEAILETVSVRKSSRNWEHAQRAPSLMCMVSVWPSVERYTPSPDTVLIFMCGSACGDEGQGRDVTGAGRGAAVFNVLINSRTFMSPALCVFIRTNSLYMTCPLPLGPLVTSVKTNKSKASLRQVRWAGGTPPSIELLFGVTPILSDPRHHLQNINEVGHDVEIGTIPELTTWPKEGESCSSPRRRPGTCINLKDCLPLMTLLRQPRPLPPDVVDFLRRSQCGFVGSNPLVCCELSSRPTITTEPPVVLSEKLGEPPKDVTGDFRLSFLPRRICGKKGTANRIIGGNKTAIGEYPWMALVGYSTSTGTVFRCGASVISSRYVLTAAHCLINLPQSLKLSTVRLGEHDLTVAVDCETDPELGTVISCAPPPQDYAVERSLPHPQFDRKKLANDIGLIRLSRAADVSTEFIRPICLPVGETQGLSMEGKKMKVAGWGATESGTSSDDLLQTNVPVVPLSRCASIYQAAVPITVRQLCAGGKVGDSCSGDSGGPLFQQGDVDDETRFIQFGVVSFGPKRCGTPDKPGVYTRVGYYMDWILDNLHP</sequence>
<dbReference type="Gene3D" id="3.30.1640.30">
    <property type="match status" value="1"/>
</dbReference>